<evidence type="ECO:0000256" key="7">
    <source>
        <dbReference type="ARBA" id="ARBA00022917"/>
    </source>
</evidence>
<gene>
    <name evidence="15" type="ORF">PHAECO_LOCUS1010</name>
</gene>
<dbReference type="SUPFAM" id="SSF55681">
    <property type="entry name" value="Class II aaRS and biotin synthetases"/>
    <property type="match status" value="1"/>
</dbReference>
<accession>A0A9N9X274</accession>
<evidence type="ECO:0000256" key="6">
    <source>
        <dbReference type="ARBA" id="ARBA00022840"/>
    </source>
</evidence>
<evidence type="ECO:0000256" key="1">
    <source>
        <dbReference type="ARBA" id="ARBA00004305"/>
    </source>
</evidence>
<reference evidence="15" key="2">
    <citation type="submission" date="2022-10" db="EMBL/GenBank/DDBJ databases">
        <authorList>
            <consortium name="ENA_rothamsted_submissions"/>
            <consortium name="culmorum"/>
            <person name="King R."/>
        </authorList>
    </citation>
    <scope>NUCLEOTIDE SEQUENCE</scope>
</reference>
<dbReference type="NCBIfam" id="TIGR00469">
    <property type="entry name" value="pheS_mito"/>
    <property type="match status" value="1"/>
</dbReference>
<reference evidence="15" key="1">
    <citation type="submission" date="2022-01" db="EMBL/GenBank/DDBJ databases">
        <authorList>
            <person name="King R."/>
        </authorList>
    </citation>
    <scope>NUCLEOTIDE SEQUENCE</scope>
</reference>
<evidence type="ECO:0000313" key="15">
    <source>
        <dbReference type="EMBL" id="CAG9813276.1"/>
    </source>
</evidence>
<proteinExistence type="inferred from homology"/>
<evidence type="ECO:0000256" key="12">
    <source>
        <dbReference type="ARBA" id="ARBA00049255"/>
    </source>
</evidence>
<evidence type="ECO:0000256" key="11">
    <source>
        <dbReference type="ARBA" id="ARBA00031194"/>
    </source>
</evidence>
<organism evidence="15 16">
    <name type="scientific">Phaedon cochleariae</name>
    <name type="common">Mustard beetle</name>
    <dbReference type="NCBI Taxonomy" id="80249"/>
    <lineage>
        <taxon>Eukaryota</taxon>
        <taxon>Metazoa</taxon>
        <taxon>Ecdysozoa</taxon>
        <taxon>Arthropoda</taxon>
        <taxon>Hexapoda</taxon>
        <taxon>Insecta</taxon>
        <taxon>Pterygota</taxon>
        <taxon>Neoptera</taxon>
        <taxon>Endopterygota</taxon>
        <taxon>Coleoptera</taxon>
        <taxon>Polyphaga</taxon>
        <taxon>Cucujiformia</taxon>
        <taxon>Chrysomeloidea</taxon>
        <taxon>Chrysomelidae</taxon>
        <taxon>Chrysomelinae</taxon>
        <taxon>Chrysomelini</taxon>
        <taxon>Phaedon</taxon>
    </lineage>
</organism>
<dbReference type="GO" id="GO:0005524">
    <property type="term" value="F:ATP binding"/>
    <property type="evidence" value="ECO:0007669"/>
    <property type="project" value="UniProtKB-KW"/>
</dbReference>
<evidence type="ECO:0000259" key="13">
    <source>
        <dbReference type="PROSITE" id="PS50862"/>
    </source>
</evidence>
<evidence type="ECO:0000256" key="4">
    <source>
        <dbReference type="ARBA" id="ARBA00022598"/>
    </source>
</evidence>
<evidence type="ECO:0000256" key="5">
    <source>
        <dbReference type="ARBA" id="ARBA00022741"/>
    </source>
</evidence>
<evidence type="ECO:0000256" key="10">
    <source>
        <dbReference type="ARBA" id="ARBA00023146"/>
    </source>
</evidence>
<dbReference type="EMBL" id="OU896707">
    <property type="protein sequence ID" value="CAG9813276.1"/>
    <property type="molecule type" value="Genomic_DNA"/>
</dbReference>
<dbReference type="Proteomes" id="UP001153737">
    <property type="component" value="Chromosome 1"/>
</dbReference>
<comment type="similarity">
    <text evidence="2">Belongs to the class-II aminoacyl-tRNA synthetase family.</text>
</comment>
<dbReference type="InterPro" id="IPR004530">
    <property type="entry name" value="Phe-tRNA-synth_IIc_mito"/>
</dbReference>
<keyword evidence="8" id="KW-0809">Transit peptide</keyword>
<evidence type="ECO:0000259" key="14">
    <source>
        <dbReference type="PROSITE" id="PS51447"/>
    </source>
</evidence>
<evidence type="ECO:0000256" key="8">
    <source>
        <dbReference type="ARBA" id="ARBA00022946"/>
    </source>
</evidence>
<comment type="subcellular location">
    <subcellularLocation>
        <location evidence="1">Mitochondrion matrix</location>
    </subcellularLocation>
</comment>
<sequence length="296" mass="34458">MTAHQSELIQAGLNNFLMIGDVYRRDEIDRTHYPVFHQVDVVRLKTREEIFINNENLHIFEEGNNTSFTGDQEKQSHHTLEAVKLMEYELKGTLVELAKCLFGEDVKYQWVDAYFPFTLPSWELEIFHDNDWMELLGCGIMHQKILSNVGVTDKIGWAFGLGLERIAMCLYKIPDIRLFWSKDSGFLNQFNTEDVNKNIIYVPISQYPQCVNDISFWLPNSQFSCNDFYDLARSLGGDLIEQVQLIDTFTHPTTQKVSHCYRITYRHMERTLTQAEVNVINKSIETVITELGGKIR</sequence>
<dbReference type="Gene3D" id="3.30.930.10">
    <property type="entry name" value="Bira Bifunctional Protein, Domain 2"/>
    <property type="match status" value="1"/>
</dbReference>
<keyword evidence="6" id="KW-0067">ATP-binding</keyword>
<keyword evidence="7" id="KW-0648">Protein biosynthesis</keyword>
<keyword evidence="9" id="KW-0496">Mitochondrion</keyword>
<dbReference type="EC" id="6.1.1.20" evidence="3"/>
<dbReference type="Pfam" id="PF03147">
    <property type="entry name" value="FDX-ACB"/>
    <property type="match status" value="1"/>
</dbReference>
<dbReference type="GO" id="GO:0000049">
    <property type="term" value="F:tRNA binding"/>
    <property type="evidence" value="ECO:0007669"/>
    <property type="project" value="InterPro"/>
</dbReference>
<dbReference type="PROSITE" id="PS51447">
    <property type="entry name" value="FDX_ACB"/>
    <property type="match status" value="1"/>
</dbReference>
<evidence type="ECO:0000313" key="16">
    <source>
        <dbReference type="Proteomes" id="UP001153737"/>
    </source>
</evidence>
<dbReference type="InterPro" id="IPR045864">
    <property type="entry name" value="aa-tRNA-synth_II/BPL/LPL"/>
</dbReference>
<keyword evidence="16" id="KW-1185">Reference proteome</keyword>
<keyword evidence="4" id="KW-0436">Ligase</keyword>
<keyword evidence="10" id="KW-0030">Aminoacyl-tRNA synthetase</keyword>
<dbReference type="PROSITE" id="PS50862">
    <property type="entry name" value="AA_TRNA_LIGASE_II"/>
    <property type="match status" value="1"/>
</dbReference>
<evidence type="ECO:0000256" key="9">
    <source>
        <dbReference type="ARBA" id="ARBA00023128"/>
    </source>
</evidence>
<dbReference type="PANTHER" id="PTHR11538:SF41">
    <property type="entry name" value="PHENYLALANINE--TRNA LIGASE, MITOCHONDRIAL"/>
    <property type="match status" value="1"/>
</dbReference>
<dbReference type="AlphaFoldDB" id="A0A9N9X274"/>
<dbReference type="InterPro" id="IPR005121">
    <property type="entry name" value="Fdx_antiC-bd"/>
</dbReference>
<dbReference type="InterPro" id="IPR002319">
    <property type="entry name" value="Phenylalanyl-tRNA_Synthase"/>
</dbReference>
<dbReference type="Pfam" id="PF01409">
    <property type="entry name" value="tRNA-synt_2d"/>
    <property type="match status" value="2"/>
</dbReference>
<keyword evidence="5" id="KW-0547">Nucleotide-binding</keyword>
<dbReference type="FunFam" id="3.30.70.380:FF:000002">
    <property type="entry name" value="phenylalanine--tRNA ligase, mitochondrial"/>
    <property type="match status" value="1"/>
</dbReference>
<protein>
    <recommendedName>
        <fullName evidence="3">phenylalanine--tRNA ligase</fullName>
        <ecNumber evidence="3">6.1.1.20</ecNumber>
    </recommendedName>
    <alternativeName>
        <fullName evidence="11">Phenylalanyl-tRNA synthetase</fullName>
    </alternativeName>
</protein>
<feature type="domain" description="Aminoacyl-transfer RNA synthetases class-II family profile" evidence="13">
    <location>
        <begin position="19"/>
        <end position="203"/>
    </location>
</feature>
<dbReference type="GO" id="GO:0004826">
    <property type="term" value="F:phenylalanine-tRNA ligase activity"/>
    <property type="evidence" value="ECO:0007669"/>
    <property type="project" value="UniProtKB-EC"/>
</dbReference>
<dbReference type="PANTHER" id="PTHR11538">
    <property type="entry name" value="PHENYLALANYL-TRNA SYNTHETASE"/>
    <property type="match status" value="1"/>
</dbReference>
<name>A0A9N9X274_PHACE</name>
<evidence type="ECO:0000256" key="3">
    <source>
        <dbReference type="ARBA" id="ARBA00012814"/>
    </source>
</evidence>
<dbReference type="InterPro" id="IPR006195">
    <property type="entry name" value="aa-tRNA-synth_II"/>
</dbReference>
<feature type="domain" description="FDX-ACB" evidence="14">
    <location>
        <begin position="205"/>
        <end position="296"/>
    </location>
</feature>
<comment type="catalytic activity">
    <reaction evidence="12">
        <text>tRNA(Phe) + L-phenylalanine + ATP = L-phenylalanyl-tRNA(Phe) + AMP + diphosphate + H(+)</text>
        <dbReference type="Rhea" id="RHEA:19413"/>
        <dbReference type="Rhea" id="RHEA-COMP:9668"/>
        <dbReference type="Rhea" id="RHEA-COMP:9699"/>
        <dbReference type="ChEBI" id="CHEBI:15378"/>
        <dbReference type="ChEBI" id="CHEBI:30616"/>
        <dbReference type="ChEBI" id="CHEBI:33019"/>
        <dbReference type="ChEBI" id="CHEBI:58095"/>
        <dbReference type="ChEBI" id="CHEBI:78442"/>
        <dbReference type="ChEBI" id="CHEBI:78531"/>
        <dbReference type="ChEBI" id="CHEBI:456215"/>
        <dbReference type="EC" id="6.1.1.20"/>
    </reaction>
</comment>
<dbReference type="SUPFAM" id="SSF54991">
    <property type="entry name" value="Anticodon-binding domain of PheRS"/>
    <property type="match status" value="1"/>
</dbReference>
<dbReference type="OrthoDB" id="4457at2759"/>
<dbReference type="GO" id="GO:0006432">
    <property type="term" value="P:phenylalanyl-tRNA aminoacylation"/>
    <property type="evidence" value="ECO:0007669"/>
    <property type="project" value="InterPro"/>
</dbReference>
<dbReference type="SMART" id="SM00896">
    <property type="entry name" value="FDX-ACB"/>
    <property type="match status" value="1"/>
</dbReference>
<dbReference type="Gene3D" id="3.30.70.380">
    <property type="entry name" value="Ferrodoxin-fold anticodon-binding domain"/>
    <property type="match status" value="1"/>
</dbReference>
<evidence type="ECO:0000256" key="2">
    <source>
        <dbReference type="ARBA" id="ARBA00008226"/>
    </source>
</evidence>
<dbReference type="GO" id="GO:0005759">
    <property type="term" value="C:mitochondrial matrix"/>
    <property type="evidence" value="ECO:0007669"/>
    <property type="project" value="UniProtKB-SubCell"/>
</dbReference>
<dbReference type="InterPro" id="IPR036690">
    <property type="entry name" value="Fdx_antiC-bd_sf"/>
</dbReference>